<sequence length="379" mass="42670">MNQNPRSYLSLFLPGRDHRWLISLTLTTAGGRRTFTLQCWDLTNSPNCIARRTLSDFRGFRINTDPFHAAALALRSSNGLEILEIEFSASDPDSGFVTLQALVDVHESLHVFSGSTLLTKFGDRDTQLHIRCLENPDVPVELRNPSHNEPKECVDAIVTDKYAVVVRTATLEFYSLSSIRAGSGAHVIEPIASHTWQWRVDSVSMAYQPSWEAAARATEPPINILVRYASLFPWPVNALHHYVLPCDDSYDPQDPIDGCNRPYCTEAILIRTFASPIRLFARWDMVLRFLRDGVVGRFPYGGLLRSRGWRGRDLLGLFSQPSSLAWKSSPLNDQGISAVASMVYQVREDDRWVRIAIQEQEGKIAVGTSTAEITIFQYI</sequence>
<dbReference type="EMBL" id="JACAZI010000007">
    <property type="protein sequence ID" value="KAF7357038.1"/>
    <property type="molecule type" value="Genomic_DNA"/>
</dbReference>
<dbReference type="AlphaFoldDB" id="A0A8H6YC65"/>
<comment type="caution">
    <text evidence="1">The sequence shown here is derived from an EMBL/GenBank/DDBJ whole genome shotgun (WGS) entry which is preliminary data.</text>
</comment>
<reference evidence="1" key="1">
    <citation type="submission" date="2020-05" db="EMBL/GenBank/DDBJ databases">
        <title>Mycena genomes resolve the evolution of fungal bioluminescence.</title>
        <authorList>
            <person name="Tsai I.J."/>
        </authorList>
    </citation>
    <scope>NUCLEOTIDE SEQUENCE</scope>
    <source>
        <strain evidence="1">CCC161011</strain>
    </source>
</reference>
<proteinExistence type="predicted"/>
<organism evidence="1 2">
    <name type="scientific">Mycena venus</name>
    <dbReference type="NCBI Taxonomy" id="2733690"/>
    <lineage>
        <taxon>Eukaryota</taxon>
        <taxon>Fungi</taxon>
        <taxon>Dikarya</taxon>
        <taxon>Basidiomycota</taxon>
        <taxon>Agaricomycotina</taxon>
        <taxon>Agaricomycetes</taxon>
        <taxon>Agaricomycetidae</taxon>
        <taxon>Agaricales</taxon>
        <taxon>Marasmiineae</taxon>
        <taxon>Mycenaceae</taxon>
        <taxon>Mycena</taxon>
    </lineage>
</organism>
<accession>A0A8H6YC65</accession>
<evidence type="ECO:0000313" key="1">
    <source>
        <dbReference type="EMBL" id="KAF7357038.1"/>
    </source>
</evidence>
<gene>
    <name evidence="1" type="ORF">MVEN_01040600</name>
</gene>
<evidence type="ECO:0000313" key="2">
    <source>
        <dbReference type="Proteomes" id="UP000620124"/>
    </source>
</evidence>
<protein>
    <submittedName>
        <fullName evidence="1">F-box domain-containing protein</fullName>
    </submittedName>
</protein>
<dbReference type="Proteomes" id="UP000620124">
    <property type="component" value="Unassembled WGS sequence"/>
</dbReference>
<keyword evidence="2" id="KW-1185">Reference proteome</keyword>
<dbReference type="OrthoDB" id="3193353at2759"/>
<name>A0A8H6YC65_9AGAR</name>